<feature type="region of interest" description="Disordered" evidence="10">
    <location>
        <begin position="269"/>
        <end position="318"/>
    </location>
</feature>
<feature type="region of interest" description="Disordered" evidence="10">
    <location>
        <begin position="164"/>
        <end position="208"/>
    </location>
</feature>
<keyword evidence="5" id="KW-0346">Stress response</keyword>
<evidence type="ECO:0000256" key="8">
    <source>
        <dbReference type="ARBA" id="ARBA00023242"/>
    </source>
</evidence>
<dbReference type="Pfam" id="PF00447">
    <property type="entry name" value="HSF_DNA-bind"/>
    <property type="match status" value="1"/>
</dbReference>
<reference evidence="12 13" key="1">
    <citation type="journal article" date="2019" name="Nat. Plants">
        <title>Genome sequencing of Musa balbisiana reveals subgenome evolution and function divergence in polyploid bananas.</title>
        <authorList>
            <person name="Yao X."/>
        </authorList>
    </citation>
    <scope>NUCLEOTIDE SEQUENCE [LARGE SCALE GENOMIC DNA]</scope>
    <source>
        <strain evidence="13">cv. DH-PKW</strain>
        <tissue evidence="12">Leaves</tissue>
    </source>
</reference>
<dbReference type="PANTHER" id="PTHR10015">
    <property type="entry name" value="HEAT SHOCK TRANSCRIPTION FACTOR"/>
    <property type="match status" value="1"/>
</dbReference>
<evidence type="ECO:0000256" key="3">
    <source>
        <dbReference type="ARBA" id="ARBA00022553"/>
    </source>
</evidence>
<dbReference type="Gene3D" id="1.10.10.10">
    <property type="entry name" value="Winged helix-like DNA-binding domain superfamily/Winged helix DNA-binding domain"/>
    <property type="match status" value="1"/>
</dbReference>
<comment type="subunit">
    <text evidence="2">Homotrimer.</text>
</comment>
<comment type="subcellular location">
    <subcellularLocation>
        <location evidence="1">Nucleus</location>
    </subcellularLocation>
</comment>
<feature type="compositionally biased region" description="Polar residues" evidence="10">
    <location>
        <begin position="1"/>
        <end position="13"/>
    </location>
</feature>
<dbReference type="EMBL" id="PYDT01000011">
    <property type="protein sequence ID" value="THU44957.1"/>
    <property type="molecule type" value="Genomic_DNA"/>
</dbReference>
<organism evidence="12 13">
    <name type="scientific">Musa balbisiana</name>
    <name type="common">Banana</name>
    <dbReference type="NCBI Taxonomy" id="52838"/>
    <lineage>
        <taxon>Eukaryota</taxon>
        <taxon>Viridiplantae</taxon>
        <taxon>Streptophyta</taxon>
        <taxon>Embryophyta</taxon>
        <taxon>Tracheophyta</taxon>
        <taxon>Spermatophyta</taxon>
        <taxon>Magnoliopsida</taxon>
        <taxon>Liliopsida</taxon>
        <taxon>Zingiberales</taxon>
        <taxon>Musaceae</taxon>
        <taxon>Musa</taxon>
    </lineage>
</organism>
<keyword evidence="3" id="KW-0597">Phosphoprotein</keyword>
<dbReference type="InterPro" id="IPR000232">
    <property type="entry name" value="HSF_DNA-bd"/>
</dbReference>
<evidence type="ECO:0000256" key="10">
    <source>
        <dbReference type="SAM" id="MobiDB-lite"/>
    </source>
</evidence>
<keyword evidence="8" id="KW-0539">Nucleus</keyword>
<evidence type="ECO:0000256" key="9">
    <source>
        <dbReference type="RuleBase" id="RU004020"/>
    </source>
</evidence>
<gene>
    <name evidence="12" type="ORF">C4D60_Mb02t12840</name>
</gene>
<accession>A0A4S8IAA6</accession>
<dbReference type="GO" id="GO:0005634">
    <property type="term" value="C:nucleus"/>
    <property type="evidence" value="ECO:0007669"/>
    <property type="project" value="UniProtKB-SubCell"/>
</dbReference>
<dbReference type="FunFam" id="1.10.10.10:FF:000037">
    <property type="entry name" value="Heat stress transcription factor B-4"/>
    <property type="match status" value="1"/>
</dbReference>
<feature type="region of interest" description="Disordered" evidence="10">
    <location>
        <begin position="1"/>
        <end position="32"/>
    </location>
</feature>
<feature type="domain" description="HSF-type DNA-binding" evidence="11">
    <location>
        <begin position="33"/>
        <end position="144"/>
    </location>
</feature>
<evidence type="ECO:0000256" key="2">
    <source>
        <dbReference type="ARBA" id="ARBA00011233"/>
    </source>
</evidence>
<dbReference type="SMART" id="SM00415">
    <property type="entry name" value="HSF"/>
    <property type="match status" value="1"/>
</dbReference>
<evidence type="ECO:0000313" key="12">
    <source>
        <dbReference type="EMBL" id="THU44957.1"/>
    </source>
</evidence>
<dbReference type="AlphaFoldDB" id="A0A4S8IAA6"/>
<dbReference type="InterPro" id="IPR036388">
    <property type="entry name" value="WH-like_DNA-bd_sf"/>
</dbReference>
<keyword evidence="6" id="KW-0238">DNA-binding</keyword>
<evidence type="ECO:0000256" key="7">
    <source>
        <dbReference type="ARBA" id="ARBA00023163"/>
    </source>
</evidence>
<dbReference type="PANTHER" id="PTHR10015:SF169">
    <property type="entry name" value="HEAT STRESS TRANSCRIPTION FACTOR B-2B"/>
    <property type="match status" value="1"/>
</dbReference>
<dbReference type="SUPFAM" id="SSF46785">
    <property type="entry name" value="Winged helix' DNA-binding domain"/>
    <property type="match status" value="1"/>
</dbReference>
<comment type="caution">
    <text evidence="12">The sequence shown here is derived from an EMBL/GenBank/DDBJ whole genome shotgun (WGS) entry which is preliminary data.</text>
</comment>
<dbReference type="GO" id="GO:0006357">
    <property type="term" value="P:regulation of transcription by RNA polymerase II"/>
    <property type="evidence" value="ECO:0007669"/>
    <property type="project" value="TreeGrafter"/>
</dbReference>
<evidence type="ECO:0000256" key="6">
    <source>
        <dbReference type="ARBA" id="ARBA00023125"/>
    </source>
</evidence>
<comment type="similarity">
    <text evidence="9">Belongs to the HSF family.</text>
</comment>
<evidence type="ECO:0000259" key="11">
    <source>
        <dbReference type="SMART" id="SM00415"/>
    </source>
</evidence>
<sequence>MGHPAKTSQPTEGTEQEAPLNPPPPSYEGQRVMPTPFLTKTYQLVDDPSMDDVISWNEDGSTFVVWRPAEFARDVLPKFFKHNNFSSFVRQLNTYVRSPPSDDPCFCFGSIDPGFRKIVPDRWEFANDCFRRGEKGLLCDIHRRKFSPTPAPAVSAPPNLVVSPVNSNEEQGLSSTSSPGCVQPAPVTSGWAAPGNSGGTSDLAEENSRLRRENKQLSQELGQMKGMCSNIMQLIAKYAPSRQFGPAVEALDIGGGSSTTTPLEMFMARSSPTAEEEEEAAEGSSGGGGTTRIFGVSIGFKRNRREDGSAASRSVPDA</sequence>
<dbReference type="PRINTS" id="PR00056">
    <property type="entry name" value="HSFDOMAIN"/>
</dbReference>
<dbReference type="Proteomes" id="UP000317650">
    <property type="component" value="Chromosome 2"/>
</dbReference>
<dbReference type="GO" id="GO:0000978">
    <property type="term" value="F:RNA polymerase II cis-regulatory region sequence-specific DNA binding"/>
    <property type="evidence" value="ECO:0007669"/>
    <property type="project" value="TreeGrafter"/>
</dbReference>
<feature type="compositionally biased region" description="Polar residues" evidence="10">
    <location>
        <begin position="164"/>
        <end position="180"/>
    </location>
</feature>
<dbReference type="STRING" id="52838.A0A4S8IAA6"/>
<protein>
    <recommendedName>
        <fullName evidence="11">HSF-type DNA-binding domain-containing protein</fullName>
    </recommendedName>
</protein>
<proteinExistence type="inferred from homology"/>
<keyword evidence="13" id="KW-1185">Reference proteome</keyword>
<name>A0A4S8IAA6_MUSBA</name>
<keyword evidence="4" id="KW-0805">Transcription regulation</keyword>
<evidence type="ECO:0000256" key="1">
    <source>
        <dbReference type="ARBA" id="ARBA00004123"/>
    </source>
</evidence>
<evidence type="ECO:0000256" key="5">
    <source>
        <dbReference type="ARBA" id="ARBA00023016"/>
    </source>
</evidence>
<evidence type="ECO:0000313" key="13">
    <source>
        <dbReference type="Proteomes" id="UP000317650"/>
    </source>
</evidence>
<keyword evidence="7" id="KW-0804">Transcription</keyword>
<dbReference type="GO" id="GO:0003700">
    <property type="term" value="F:DNA-binding transcription factor activity"/>
    <property type="evidence" value="ECO:0007669"/>
    <property type="project" value="InterPro"/>
</dbReference>
<evidence type="ECO:0000256" key="4">
    <source>
        <dbReference type="ARBA" id="ARBA00023015"/>
    </source>
</evidence>
<dbReference type="InterPro" id="IPR036390">
    <property type="entry name" value="WH_DNA-bd_sf"/>
</dbReference>